<keyword evidence="1" id="KW-0602">Photosynthesis</keyword>
<dbReference type="EMBL" id="JABFUD020000013">
    <property type="protein sequence ID" value="KAI5071915.1"/>
    <property type="molecule type" value="Genomic_DNA"/>
</dbReference>
<dbReference type="InterPro" id="IPR009518">
    <property type="entry name" value="PSII_PsbX"/>
</dbReference>
<dbReference type="EMBL" id="JABFUD020000013">
    <property type="protein sequence ID" value="KAI5071469.1"/>
    <property type="molecule type" value="Genomic_DNA"/>
</dbReference>
<protein>
    <recommendedName>
        <fullName evidence="10">Ultraviolet-B-repressible protein</fullName>
    </recommendedName>
</protein>
<proteinExistence type="predicted"/>
<evidence type="ECO:0008006" key="10">
    <source>
        <dbReference type="Google" id="ProtNLM"/>
    </source>
</evidence>
<dbReference type="GO" id="GO:0009523">
    <property type="term" value="C:photosystem II"/>
    <property type="evidence" value="ECO:0007669"/>
    <property type="project" value="UniProtKB-KW"/>
</dbReference>
<organism evidence="8 9">
    <name type="scientific">Adiantum capillus-veneris</name>
    <name type="common">Maidenhair fern</name>
    <dbReference type="NCBI Taxonomy" id="13818"/>
    <lineage>
        <taxon>Eukaryota</taxon>
        <taxon>Viridiplantae</taxon>
        <taxon>Streptophyta</taxon>
        <taxon>Embryophyta</taxon>
        <taxon>Tracheophyta</taxon>
        <taxon>Polypodiopsida</taxon>
        <taxon>Polypodiidae</taxon>
        <taxon>Polypodiales</taxon>
        <taxon>Pteridineae</taxon>
        <taxon>Pteridaceae</taxon>
        <taxon>Vittarioideae</taxon>
        <taxon>Adiantum</taxon>
    </lineage>
</organism>
<evidence type="ECO:0000313" key="9">
    <source>
        <dbReference type="Proteomes" id="UP000886520"/>
    </source>
</evidence>
<sequence length="127" mass="12340">MAVATVATSSLHLACSSSAAGESKVLSRRGPCLLAPAPGRASPLKLVSNGSRVSMSADGKKEISLAAPAALAVLAAAVIPDMAEAVAPGVSPSLKNLLLSVVAGGVVLVAIGGAVAAVSTFDPVKRK</sequence>
<keyword evidence="5" id="KW-0604">Photosystem II</keyword>
<keyword evidence="2 6" id="KW-0812">Transmembrane</keyword>
<dbReference type="Pfam" id="PF06596">
    <property type="entry name" value="PsbX"/>
    <property type="match status" value="1"/>
</dbReference>
<evidence type="ECO:0000256" key="4">
    <source>
        <dbReference type="ARBA" id="ARBA00023136"/>
    </source>
</evidence>
<comment type="caution">
    <text evidence="8">The sequence shown here is derived from an EMBL/GenBank/DDBJ whole genome shotgun (WGS) entry which is preliminary data.</text>
</comment>
<evidence type="ECO:0000256" key="2">
    <source>
        <dbReference type="ARBA" id="ARBA00022692"/>
    </source>
</evidence>
<gene>
    <name evidence="7" type="ORF">GOP47_0013720</name>
    <name evidence="8" type="ORF">GOP47_0014166</name>
</gene>
<evidence type="ECO:0000313" key="8">
    <source>
        <dbReference type="EMBL" id="KAI5071915.1"/>
    </source>
</evidence>
<evidence type="ECO:0000313" key="7">
    <source>
        <dbReference type="EMBL" id="KAI5071469.1"/>
    </source>
</evidence>
<dbReference type="OrthoDB" id="1932970at2759"/>
<dbReference type="PANTHER" id="PTHR34455">
    <property type="entry name" value="OS07G0673550 PROTEIN"/>
    <property type="match status" value="1"/>
</dbReference>
<accession>A0A9D4UQ75</accession>
<name>A0A9D4UQ75_ADICA</name>
<dbReference type="Proteomes" id="UP000886520">
    <property type="component" value="Chromosome 13"/>
</dbReference>
<dbReference type="PANTHER" id="PTHR34455:SF1">
    <property type="entry name" value="OS07G0673550 PROTEIN"/>
    <property type="match status" value="1"/>
</dbReference>
<feature type="transmembrane region" description="Helical" evidence="6">
    <location>
        <begin position="97"/>
        <end position="121"/>
    </location>
</feature>
<keyword evidence="4 6" id="KW-0472">Membrane</keyword>
<keyword evidence="3 6" id="KW-1133">Transmembrane helix</keyword>
<keyword evidence="9" id="KW-1185">Reference proteome</keyword>
<dbReference type="GO" id="GO:0015979">
    <property type="term" value="P:photosynthesis"/>
    <property type="evidence" value="ECO:0007669"/>
    <property type="project" value="UniProtKB-KW"/>
</dbReference>
<dbReference type="AlphaFoldDB" id="A0A9D4UQ75"/>
<evidence type="ECO:0000256" key="6">
    <source>
        <dbReference type="SAM" id="Phobius"/>
    </source>
</evidence>
<reference evidence="8" key="1">
    <citation type="submission" date="2021-01" db="EMBL/GenBank/DDBJ databases">
        <title>Adiantum capillus-veneris genome.</title>
        <authorList>
            <person name="Fang Y."/>
            <person name="Liao Q."/>
        </authorList>
    </citation>
    <scope>NUCLEOTIDE SEQUENCE</scope>
    <source>
        <strain evidence="8">H3</strain>
        <tissue evidence="8">Leaf</tissue>
    </source>
</reference>
<dbReference type="Gene3D" id="1.20.5.510">
    <property type="entry name" value="Single helix bin"/>
    <property type="match status" value="1"/>
</dbReference>
<evidence type="ECO:0000256" key="1">
    <source>
        <dbReference type="ARBA" id="ARBA00022531"/>
    </source>
</evidence>
<evidence type="ECO:0000256" key="5">
    <source>
        <dbReference type="ARBA" id="ARBA00023276"/>
    </source>
</evidence>
<evidence type="ECO:0000256" key="3">
    <source>
        <dbReference type="ARBA" id="ARBA00022989"/>
    </source>
</evidence>